<feature type="domain" description="F-box" evidence="2">
    <location>
        <begin position="3"/>
        <end position="49"/>
    </location>
</feature>
<dbReference type="Proteomes" id="UP000194127">
    <property type="component" value="Unassembled WGS sequence"/>
</dbReference>
<dbReference type="OrthoDB" id="2745718at2759"/>
<evidence type="ECO:0000256" key="1">
    <source>
        <dbReference type="SAM" id="MobiDB-lite"/>
    </source>
</evidence>
<feature type="compositionally biased region" description="Basic and acidic residues" evidence="1">
    <location>
        <begin position="860"/>
        <end position="874"/>
    </location>
</feature>
<dbReference type="InterPro" id="IPR036047">
    <property type="entry name" value="F-box-like_dom_sf"/>
</dbReference>
<dbReference type="InterPro" id="IPR009686">
    <property type="entry name" value="Senescence/spartin_C"/>
</dbReference>
<feature type="region of interest" description="Disordered" evidence="1">
    <location>
        <begin position="857"/>
        <end position="885"/>
    </location>
</feature>
<dbReference type="Pfam" id="PF12937">
    <property type="entry name" value="F-box-like"/>
    <property type="match status" value="1"/>
</dbReference>
<feature type="compositionally biased region" description="Acidic residues" evidence="1">
    <location>
        <begin position="875"/>
        <end position="885"/>
    </location>
</feature>
<accession>A0A1X6N2B6</accession>
<dbReference type="SMART" id="SM00256">
    <property type="entry name" value="FBOX"/>
    <property type="match status" value="1"/>
</dbReference>
<dbReference type="SUPFAM" id="SSF81383">
    <property type="entry name" value="F-box domain"/>
    <property type="match status" value="1"/>
</dbReference>
<sequence>MTPPQLLGLPVEVAVEILSYLGCQDLLSCSAVCKSLRAVVKESLELRYIIELAADGMVDVPSVPMNTADRLALLLDRRRRWRELDWIEKIPVTMPGACQAYELVGGVFAKTMGGLHMGGSYHLNATWLPSRTQPARSLIREDLGVPTRDFAIDPSQDLIVIVSRDDSNPADFAIKLHLRTISTNAPHPLAKQAGFSVPISWIHSNCFIQIVDDVVGMFCWVHGPALFIWNWHHAELLINLAGLQLPLNVWDFGFLSNRAFMITSMHGPGSIHLYAFDGRQSDHGCRARHVKTLCLPPVKDGKGPHSFATHSGPYIHKPMPGKPFEADRTARVHLMALVYDDHGPRYHLFVHHRFLLSFIPAKGQSNAAPVERASDLDTMFASQIPWDAWGPANTRFIQHIHQFQWLRYVHGQRVALPPSLSTASVIPHCTLQVLDFNVHPQRVDDPVPIRPVGGNICPAGGTTGSYQLVTEPSKISSGLIFQNDVVTYLPYALLVRTGDFEYSGFMIDDERIVGMKAVVDPIPDLHSSVQLNHSLLLTPTNLRPSHLITMSSVNGALPNFLVSIPDVVATHVLGDSNAELGRGDLTLILTESAHVVAPSSPTRSSSYHAPVLTLTIGKAAFPLFKTTMFGTLADDMRAYVYVKILLPEGVTVVDSPFEKLQTKFEQALIHHGLLKEGIEAAADEIGMSMREESAKLAQRVRGSTESHLSENALTESPVEVPTAIHTASDSDANGSKSLASAARRMSIAVGTVAGQAGTWVTEHLVTTTTPASQTLNSLSNAHDSMADGYDAGSAEVGGALADAAGKRVENTYGTQARKVLDNTGSSAGNVGTAVGDVALTTSGAGLLTQGFKGAAGAQPKQRDIKDTGKAAHANEDEDAWNDVSI</sequence>
<proteinExistence type="predicted"/>
<name>A0A1X6N2B6_9APHY</name>
<evidence type="ECO:0000313" key="3">
    <source>
        <dbReference type="EMBL" id="OSX62748.1"/>
    </source>
</evidence>
<dbReference type="PROSITE" id="PS50181">
    <property type="entry name" value="FBOX"/>
    <property type="match status" value="1"/>
</dbReference>
<dbReference type="Pfam" id="PF06911">
    <property type="entry name" value="Senescence"/>
    <property type="match status" value="1"/>
</dbReference>
<dbReference type="GeneID" id="36327627"/>
<reference evidence="3 4" key="1">
    <citation type="submission" date="2017-04" db="EMBL/GenBank/DDBJ databases">
        <title>Genome Sequence of the Model Brown-Rot Fungus Postia placenta SB12.</title>
        <authorList>
            <consortium name="DOE Joint Genome Institute"/>
            <person name="Gaskell J."/>
            <person name="Kersten P."/>
            <person name="Larrondo L.F."/>
            <person name="Canessa P."/>
            <person name="Martinez D."/>
            <person name="Hibbett D."/>
            <person name="Schmoll M."/>
            <person name="Kubicek C.P."/>
            <person name="Martinez A.T."/>
            <person name="Yadav J."/>
            <person name="Master E."/>
            <person name="Magnuson J.K."/>
            <person name="James T."/>
            <person name="Yaver D."/>
            <person name="Berka R."/>
            <person name="Labutti K."/>
            <person name="Lipzen A."/>
            <person name="Aerts A."/>
            <person name="Barry K."/>
            <person name="Henrissat B."/>
            <person name="Blanchette R."/>
            <person name="Grigoriev I."/>
            <person name="Cullen D."/>
        </authorList>
    </citation>
    <scope>NUCLEOTIDE SEQUENCE [LARGE SCALE GENOMIC DNA]</scope>
    <source>
        <strain evidence="3 4">MAD-698-R-SB12</strain>
    </source>
</reference>
<dbReference type="EMBL" id="KZ110596">
    <property type="protein sequence ID" value="OSX62748.1"/>
    <property type="molecule type" value="Genomic_DNA"/>
</dbReference>
<evidence type="ECO:0000259" key="2">
    <source>
        <dbReference type="PROSITE" id="PS50181"/>
    </source>
</evidence>
<dbReference type="Gene3D" id="1.20.1280.50">
    <property type="match status" value="1"/>
</dbReference>
<gene>
    <name evidence="3" type="ORF">POSPLADRAFT_1074218</name>
</gene>
<keyword evidence="4" id="KW-1185">Reference proteome</keyword>
<protein>
    <recommendedName>
        <fullName evidence="2">F-box domain-containing protein</fullName>
    </recommendedName>
</protein>
<dbReference type="AlphaFoldDB" id="A0A1X6N2B6"/>
<dbReference type="InterPro" id="IPR001810">
    <property type="entry name" value="F-box_dom"/>
</dbReference>
<organism evidence="3 4">
    <name type="scientific">Postia placenta MAD-698-R-SB12</name>
    <dbReference type="NCBI Taxonomy" id="670580"/>
    <lineage>
        <taxon>Eukaryota</taxon>
        <taxon>Fungi</taxon>
        <taxon>Dikarya</taxon>
        <taxon>Basidiomycota</taxon>
        <taxon>Agaricomycotina</taxon>
        <taxon>Agaricomycetes</taxon>
        <taxon>Polyporales</taxon>
        <taxon>Adustoporiaceae</taxon>
        <taxon>Rhodonia</taxon>
    </lineage>
</organism>
<dbReference type="RefSeq" id="XP_024339542.1">
    <property type="nucleotide sequence ID" value="XM_024482678.1"/>
</dbReference>
<dbReference type="STRING" id="670580.A0A1X6N2B6"/>
<dbReference type="CDD" id="cd09917">
    <property type="entry name" value="F-box_SF"/>
    <property type="match status" value="1"/>
</dbReference>
<evidence type="ECO:0000313" key="4">
    <source>
        <dbReference type="Proteomes" id="UP000194127"/>
    </source>
</evidence>